<dbReference type="InterPro" id="IPR000626">
    <property type="entry name" value="Ubiquitin-like_dom"/>
</dbReference>
<proteinExistence type="predicted"/>
<gene>
    <name evidence="2" type="ORF">PGLA2088_LOCUS25359</name>
</gene>
<name>A0A813K0G3_POLGL</name>
<organism evidence="2 3">
    <name type="scientific">Polarella glacialis</name>
    <name type="common">Dinoflagellate</name>
    <dbReference type="NCBI Taxonomy" id="89957"/>
    <lineage>
        <taxon>Eukaryota</taxon>
        <taxon>Sar</taxon>
        <taxon>Alveolata</taxon>
        <taxon>Dinophyceae</taxon>
        <taxon>Suessiales</taxon>
        <taxon>Suessiaceae</taxon>
        <taxon>Polarella</taxon>
    </lineage>
</organism>
<dbReference type="InterPro" id="IPR029071">
    <property type="entry name" value="Ubiquitin-like_domsf"/>
</dbReference>
<protein>
    <recommendedName>
        <fullName evidence="1">Ubiquitin-like domain-containing protein</fullName>
    </recommendedName>
</protein>
<dbReference type="Proteomes" id="UP000626109">
    <property type="component" value="Unassembled WGS sequence"/>
</dbReference>
<evidence type="ECO:0000313" key="3">
    <source>
        <dbReference type="Proteomes" id="UP000626109"/>
    </source>
</evidence>
<dbReference type="CDD" id="cd17039">
    <property type="entry name" value="Ubl_ubiquitin_like"/>
    <property type="match status" value="1"/>
</dbReference>
<dbReference type="Gene3D" id="3.10.20.90">
    <property type="entry name" value="Phosphatidylinositol 3-kinase Catalytic Subunit, Chain A, domain 1"/>
    <property type="match status" value="1"/>
</dbReference>
<evidence type="ECO:0000313" key="2">
    <source>
        <dbReference type="EMBL" id="CAE8687200.1"/>
    </source>
</evidence>
<evidence type="ECO:0000259" key="1">
    <source>
        <dbReference type="PROSITE" id="PS50053"/>
    </source>
</evidence>
<dbReference type="SUPFAM" id="SSF54236">
    <property type="entry name" value="Ubiquitin-like"/>
    <property type="match status" value="1"/>
</dbReference>
<accession>A0A813K0G3</accession>
<dbReference type="EMBL" id="CAJNNW010026712">
    <property type="protein sequence ID" value="CAE8687200.1"/>
    <property type="molecule type" value="Genomic_DNA"/>
</dbReference>
<dbReference type="Pfam" id="PF00240">
    <property type="entry name" value="ubiquitin"/>
    <property type="match status" value="1"/>
</dbReference>
<sequence length="72" mass="7814">MIQGSKSFNNRLLQLCDVHGIEIEEQVLKFRGRELEDKETLASCGVMAGSSLLLGLRRAANSDPAKPADALT</sequence>
<feature type="domain" description="Ubiquitin-like" evidence="1">
    <location>
        <begin position="1"/>
        <end position="61"/>
    </location>
</feature>
<dbReference type="AlphaFoldDB" id="A0A813K0G3"/>
<reference evidence="2" key="1">
    <citation type="submission" date="2021-02" db="EMBL/GenBank/DDBJ databases">
        <authorList>
            <person name="Dougan E. K."/>
            <person name="Rhodes N."/>
            <person name="Thang M."/>
            <person name="Chan C."/>
        </authorList>
    </citation>
    <scope>NUCLEOTIDE SEQUENCE</scope>
</reference>
<comment type="caution">
    <text evidence="2">The sequence shown here is derived from an EMBL/GenBank/DDBJ whole genome shotgun (WGS) entry which is preliminary data.</text>
</comment>
<dbReference type="PROSITE" id="PS50053">
    <property type="entry name" value="UBIQUITIN_2"/>
    <property type="match status" value="1"/>
</dbReference>
<feature type="non-terminal residue" evidence="2">
    <location>
        <position position="1"/>
    </location>
</feature>